<keyword evidence="2" id="KW-1185">Reference proteome</keyword>
<evidence type="ECO:0000313" key="1">
    <source>
        <dbReference type="EMBL" id="KAG2628896.1"/>
    </source>
</evidence>
<sequence>MAAGATVRDMLFLYSNARAAYERFIEIGSKPGLARNAVALLLWLDQGRHHVMSHVPGLTRDAVVHLAREAGAVLDRLHQDSLLLPPTPLMSALCCQDGGGIDPAAFAFSQDVIVRGVAEILDGVGTLIFDDRLYRLYHRHQTGLLGRHPELEEPYVSVPAAVPEDCRSMFITFSRGQSVERDEIFDYFRRKWGDCIVRVLLEKTTRGAEPMYGRIIFKSEAFVSLVLNGEDRAAIFIRDREIWLRKYIPRPHNG</sequence>
<name>A0A8T0V5X4_PANVG</name>
<reference evidence="1" key="1">
    <citation type="submission" date="2020-05" db="EMBL/GenBank/DDBJ databases">
        <title>WGS assembly of Panicum virgatum.</title>
        <authorList>
            <person name="Lovell J.T."/>
            <person name="Jenkins J."/>
            <person name="Shu S."/>
            <person name="Juenger T.E."/>
            <person name="Schmutz J."/>
        </authorList>
    </citation>
    <scope>NUCLEOTIDE SEQUENCE</scope>
    <source>
        <strain evidence="1">AP13</strain>
    </source>
</reference>
<comment type="caution">
    <text evidence="1">The sequence shown here is derived from an EMBL/GenBank/DDBJ whole genome shotgun (WGS) entry which is preliminary data.</text>
</comment>
<dbReference type="EMBL" id="CM029041">
    <property type="protein sequence ID" value="KAG2628896.1"/>
    <property type="molecule type" value="Genomic_DNA"/>
</dbReference>
<proteinExistence type="predicted"/>
<dbReference type="PANTHER" id="PTHR33527">
    <property type="entry name" value="OS07G0274300 PROTEIN"/>
    <property type="match status" value="1"/>
</dbReference>
<gene>
    <name evidence="1" type="ORF">PVAP13_3KG404900</name>
</gene>
<dbReference type="AlphaFoldDB" id="A0A8T0V5X4"/>
<dbReference type="PANTHER" id="PTHR33527:SF21">
    <property type="entry name" value="OS10G0182800 PROTEIN"/>
    <property type="match status" value="1"/>
</dbReference>
<organism evidence="1 2">
    <name type="scientific">Panicum virgatum</name>
    <name type="common">Blackwell switchgrass</name>
    <dbReference type="NCBI Taxonomy" id="38727"/>
    <lineage>
        <taxon>Eukaryota</taxon>
        <taxon>Viridiplantae</taxon>
        <taxon>Streptophyta</taxon>
        <taxon>Embryophyta</taxon>
        <taxon>Tracheophyta</taxon>
        <taxon>Spermatophyta</taxon>
        <taxon>Magnoliopsida</taxon>
        <taxon>Liliopsida</taxon>
        <taxon>Poales</taxon>
        <taxon>Poaceae</taxon>
        <taxon>PACMAD clade</taxon>
        <taxon>Panicoideae</taxon>
        <taxon>Panicodae</taxon>
        <taxon>Paniceae</taxon>
        <taxon>Panicinae</taxon>
        <taxon>Panicum</taxon>
        <taxon>Panicum sect. Hiantes</taxon>
    </lineage>
</organism>
<accession>A0A8T0V5X4</accession>
<protein>
    <submittedName>
        <fullName evidence="1">Uncharacterized protein</fullName>
    </submittedName>
</protein>
<dbReference type="Proteomes" id="UP000823388">
    <property type="component" value="Chromosome 3K"/>
</dbReference>
<evidence type="ECO:0000313" key="2">
    <source>
        <dbReference type="Proteomes" id="UP000823388"/>
    </source>
</evidence>